<evidence type="ECO:0000313" key="2">
    <source>
        <dbReference type="EMBL" id="CAE0321101.1"/>
    </source>
</evidence>
<proteinExistence type="predicted"/>
<name>A0A7S3IE74_9SPIT</name>
<evidence type="ECO:0000256" key="1">
    <source>
        <dbReference type="SAM" id="Phobius"/>
    </source>
</evidence>
<feature type="transmembrane region" description="Helical" evidence="1">
    <location>
        <begin position="143"/>
        <end position="163"/>
    </location>
</feature>
<dbReference type="AlphaFoldDB" id="A0A7S3IE74"/>
<dbReference type="SUPFAM" id="SSF103473">
    <property type="entry name" value="MFS general substrate transporter"/>
    <property type="match status" value="1"/>
</dbReference>
<sequence length="170" mass="18702">MLSLMVILTACSFCFYLINFEMKYIEGSLVRNTITSQTSEFIADIVGSLFYLRYGPRIGMSFMFVITIVGSTLLIFFQHTESLIPLFVTLAKFGVSASFNIVYIAAVRLIPTQFAATVFGYSNMSARLVTMLSSIIAEVPMPTPLVICIAVSALATAASLFVVTKMPRFV</sequence>
<organism evidence="2">
    <name type="scientific">Strombidium inclinatum</name>
    <dbReference type="NCBI Taxonomy" id="197538"/>
    <lineage>
        <taxon>Eukaryota</taxon>
        <taxon>Sar</taxon>
        <taxon>Alveolata</taxon>
        <taxon>Ciliophora</taxon>
        <taxon>Intramacronucleata</taxon>
        <taxon>Spirotrichea</taxon>
        <taxon>Oligotrichia</taxon>
        <taxon>Strombidiidae</taxon>
        <taxon>Strombidium</taxon>
    </lineage>
</organism>
<feature type="transmembrane region" description="Helical" evidence="1">
    <location>
        <begin position="58"/>
        <end position="77"/>
    </location>
</feature>
<protein>
    <submittedName>
        <fullName evidence="2">Uncharacterized protein</fullName>
    </submittedName>
</protein>
<reference evidence="2" key="1">
    <citation type="submission" date="2021-01" db="EMBL/GenBank/DDBJ databases">
        <authorList>
            <person name="Corre E."/>
            <person name="Pelletier E."/>
            <person name="Niang G."/>
            <person name="Scheremetjew M."/>
            <person name="Finn R."/>
            <person name="Kale V."/>
            <person name="Holt S."/>
            <person name="Cochrane G."/>
            <person name="Meng A."/>
            <person name="Brown T."/>
            <person name="Cohen L."/>
        </authorList>
    </citation>
    <scope>NUCLEOTIDE SEQUENCE</scope>
    <source>
        <strain evidence="2">S3</strain>
    </source>
</reference>
<dbReference type="EMBL" id="HBIH01003932">
    <property type="protein sequence ID" value="CAE0321101.1"/>
    <property type="molecule type" value="Transcribed_RNA"/>
</dbReference>
<feature type="transmembrane region" description="Helical" evidence="1">
    <location>
        <begin position="83"/>
        <end position="106"/>
    </location>
</feature>
<dbReference type="InterPro" id="IPR036259">
    <property type="entry name" value="MFS_trans_sf"/>
</dbReference>
<feature type="transmembrane region" description="Helical" evidence="1">
    <location>
        <begin position="6"/>
        <end position="22"/>
    </location>
</feature>
<keyword evidence="1" id="KW-0812">Transmembrane</keyword>
<gene>
    <name evidence="2" type="ORF">SINC0208_LOCUS1682</name>
</gene>
<keyword evidence="1" id="KW-0472">Membrane</keyword>
<keyword evidence="1" id="KW-1133">Transmembrane helix</keyword>
<accession>A0A7S3IE74</accession>
<dbReference type="Gene3D" id="1.20.1250.20">
    <property type="entry name" value="MFS general substrate transporter like domains"/>
    <property type="match status" value="1"/>
</dbReference>